<evidence type="ECO:0000313" key="8">
    <source>
        <dbReference type="Proteomes" id="UP000515934"/>
    </source>
</evidence>
<evidence type="ECO:0000256" key="1">
    <source>
        <dbReference type="ARBA" id="ARBA00009437"/>
    </source>
</evidence>
<name>A0A7G9S838_9MICO</name>
<dbReference type="GO" id="GO:0003700">
    <property type="term" value="F:DNA-binding transcription factor activity"/>
    <property type="evidence" value="ECO:0007669"/>
    <property type="project" value="TreeGrafter"/>
</dbReference>
<evidence type="ECO:0000256" key="4">
    <source>
        <dbReference type="ARBA" id="ARBA00023163"/>
    </source>
</evidence>
<feature type="region of interest" description="Disordered" evidence="5">
    <location>
        <begin position="209"/>
        <end position="275"/>
    </location>
</feature>
<evidence type="ECO:0000313" key="7">
    <source>
        <dbReference type="EMBL" id="QNN64013.1"/>
    </source>
</evidence>
<feature type="compositionally biased region" description="Basic residues" evidence="5">
    <location>
        <begin position="266"/>
        <end position="275"/>
    </location>
</feature>
<dbReference type="InterPro" id="IPR005119">
    <property type="entry name" value="LysR_subst-bd"/>
</dbReference>
<keyword evidence="4" id="KW-0804">Transcription</keyword>
<evidence type="ECO:0000256" key="2">
    <source>
        <dbReference type="ARBA" id="ARBA00023015"/>
    </source>
</evidence>
<keyword evidence="3" id="KW-0238">DNA-binding</keyword>
<dbReference type="SUPFAM" id="SSF53850">
    <property type="entry name" value="Periplasmic binding protein-like II"/>
    <property type="match status" value="1"/>
</dbReference>
<comment type="similarity">
    <text evidence="1">Belongs to the LysR transcriptional regulatory family.</text>
</comment>
<gene>
    <name evidence="7" type="ORF">H9L06_09690</name>
</gene>
<dbReference type="Proteomes" id="UP000515934">
    <property type="component" value="Chromosome"/>
</dbReference>
<keyword evidence="2" id="KW-0805">Transcription regulation</keyword>
<proteinExistence type="inferred from homology"/>
<dbReference type="Pfam" id="PF03466">
    <property type="entry name" value="LysR_substrate"/>
    <property type="match status" value="1"/>
</dbReference>
<evidence type="ECO:0000256" key="5">
    <source>
        <dbReference type="SAM" id="MobiDB-lite"/>
    </source>
</evidence>
<feature type="domain" description="LysR substrate-binding" evidence="6">
    <location>
        <begin position="79"/>
        <end position="208"/>
    </location>
</feature>
<dbReference type="EMBL" id="CP060716">
    <property type="protein sequence ID" value="QNN64013.1"/>
    <property type="molecule type" value="Genomic_DNA"/>
</dbReference>
<dbReference type="KEGG" id="ldn:H9L06_09690"/>
<dbReference type="GO" id="GO:0003677">
    <property type="term" value="F:DNA binding"/>
    <property type="evidence" value="ECO:0007669"/>
    <property type="project" value="UniProtKB-KW"/>
</dbReference>
<protein>
    <submittedName>
        <fullName evidence="7">LysR family transcriptional regulator</fullName>
    </submittedName>
</protein>
<organism evidence="7 8">
    <name type="scientific">Leucobacter denitrificans</name>
    <dbReference type="NCBI Taxonomy" id="683042"/>
    <lineage>
        <taxon>Bacteria</taxon>
        <taxon>Bacillati</taxon>
        <taxon>Actinomycetota</taxon>
        <taxon>Actinomycetes</taxon>
        <taxon>Micrococcales</taxon>
        <taxon>Microbacteriaceae</taxon>
        <taxon>Leucobacter</taxon>
    </lineage>
</organism>
<dbReference type="GO" id="GO:0032993">
    <property type="term" value="C:protein-DNA complex"/>
    <property type="evidence" value="ECO:0007669"/>
    <property type="project" value="TreeGrafter"/>
</dbReference>
<evidence type="ECO:0000259" key="6">
    <source>
        <dbReference type="Pfam" id="PF03466"/>
    </source>
</evidence>
<feature type="compositionally biased region" description="Basic and acidic residues" evidence="5">
    <location>
        <begin position="216"/>
        <end position="234"/>
    </location>
</feature>
<accession>A0A7G9S838</accession>
<dbReference type="PANTHER" id="PTHR30346">
    <property type="entry name" value="TRANSCRIPTIONAL DUAL REGULATOR HCAR-RELATED"/>
    <property type="match status" value="1"/>
</dbReference>
<evidence type="ECO:0000256" key="3">
    <source>
        <dbReference type="ARBA" id="ARBA00023125"/>
    </source>
</evidence>
<dbReference type="AlphaFoldDB" id="A0A7G9S838"/>
<dbReference type="PANTHER" id="PTHR30346:SF0">
    <property type="entry name" value="HCA OPERON TRANSCRIPTIONAL ACTIVATOR HCAR"/>
    <property type="match status" value="1"/>
</dbReference>
<keyword evidence="8" id="KW-1185">Reference proteome</keyword>
<sequence>MLSEQSPIRLGFTRGISPSKWAQRWKRAVPERALELIPFERPYGLATRGDAATADMQLARYAPGERPAQMDDHGNRTHHAILLYEESIALVLPHDHELAEQTEIHEGDLALITIIDHPNHAPGWPAAKPWENPEWKPKHLPAALELVATGAGGLLAPLPLARHLSNKRDHALLQLVSDAPIAGTTIWAVWGVDRDSPYLQQLAGIMRGRTANSSRRLREDESGGTVKREPEQKFRQPQAKKKQPLKPNSRGAQLAAAREKAERAKAAKRKAKKRR</sequence>
<reference evidence="7 8" key="1">
    <citation type="submission" date="2020-08" db="EMBL/GenBank/DDBJ databases">
        <title>Genome sequence of Leucobacter denitrificans KACC 14055T.</title>
        <authorList>
            <person name="Hyun D.-W."/>
            <person name="Bae J.-W."/>
        </authorList>
    </citation>
    <scope>NUCLEOTIDE SEQUENCE [LARGE SCALE GENOMIC DNA]</scope>
    <source>
        <strain evidence="7 8">KACC 14055</strain>
    </source>
</reference>